<dbReference type="EMBL" id="CADCUU010000446">
    <property type="protein sequence ID" value="CAA9432358.1"/>
    <property type="molecule type" value="Genomic_DNA"/>
</dbReference>
<organism evidence="1">
    <name type="scientific">uncultured Rubellimicrobium sp</name>
    <dbReference type="NCBI Taxonomy" id="543078"/>
    <lineage>
        <taxon>Bacteria</taxon>
        <taxon>Pseudomonadati</taxon>
        <taxon>Pseudomonadota</taxon>
        <taxon>Alphaproteobacteria</taxon>
        <taxon>Rhodobacterales</taxon>
        <taxon>Roseobacteraceae</taxon>
        <taxon>Rubellimicrobium</taxon>
        <taxon>environmental samples</taxon>
    </lineage>
</organism>
<proteinExistence type="predicted"/>
<evidence type="ECO:0000313" key="1">
    <source>
        <dbReference type="EMBL" id="CAA9432358.1"/>
    </source>
</evidence>
<reference evidence="1" key="1">
    <citation type="submission" date="2020-02" db="EMBL/GenBank/DDBJ databases">
        <authorList>
            <person name="Meier V. D."/>
        </authorList>
    </citation>
    <scope>NUCLEOTIDE SEQUENCE</scope>
    <source>
        <strain evidence="1">AVDCRST_MAG15</strain>
    </source>
</reference>
<accession>A0A6J4Q762</accession>
<gene>
    <name evidence="1" type="ORF">AVDCRST_MAG15-2967</name>
</gene>
<protein>
    <submittedName>
        <fullName evidence="1">Uncharacterized protein</fullName>
    </submittedName>
</protein>
<name>A0A6J4Q762_9RHOB</name>
<dbReference type="AlphaFoldDB" id="A0A6J4Q762"/>
<sequence>MTYNLTIYSLSNFCKWTFRRGCPSCRSAARGHHWSHQEPPMGHPQ</sequence>